<dbReference type="InterPro" id="IPR042229">
    <property type="entry name" value="Listeria/Bacterioides_rpt_sf"/>
</dbReference>
<dbReference type="GO" id="GO:0016020">
    <property type="term" value="C:membrane"/>
    <property type="evidence" value="ECO:0007669"/>
    <property type="project" value="InterPro"/>
</dbReference>
<dbReference type="SUPFAM" id="SSF49313">
    <property type="entry name" value="Cadherin-like"/>
    <property type="match status" value="1"/>
</dbReference>
<name>A0A133PSQ8_9FIRM</name>
<dbReference type="Proteomes" id="UP000070174">
    <property type="component" value="Unassembled WGS sequence"/>
</dbReference>
<dbReference type="InterPro" id="IPR015919">
    <property type="entry name" value="Cadherin-like_sf"/>
</dbReference>
<dbReference type="InterPro" id="IPR044055">
    <property type="entry name" value="RibLong"/>
</dbReference>
<dbReference type="Pfam" id="PF09479">
    <property type="entry name" value="Flg_new"/>
    <property type="match status" value="2"/>
</dbReference>
<dbReference type="AlphaFoldDB" id="A0A133PSQ8"/>
<comment type="subcellular location">
    <subcellularLocation>
        <location evidence="1">Cell envelope</location>
    </subcellularLocation>
</comment>
<comment type="caution">
    <text evidence="4">The sequence shown here is derived from an EMBL/GenBank/DDBJ whole genome shotgun (WGS) entry which is preliminary data.</text>
</comment>
<dbReference type="EMBL" id="LRQE01000002">
    <property type="protein sequence ID" value="KXA31869.1"/>
    <property type="molecule type" value="Genomic_DNA"/>
</dbReference>
<reference evidence="4 5" key="1">
    <citation type="submission" date="2016-01" db="EMBL/GenBank/DDBJ databases">
        <authorList>
            <person name="Oliw E.H."/>
        </authorList>
    </citation>
    <scope>NUCLEOTIDE SEQUENCE [LARGE SCALE GENOMIC DNA]</scope>
    <source>
        <strain evidence="4 5">CMW7756A</strain>
    </source>
</reference>
<accession>A0A133PSQ8</accession>
<evidence type="ECO:0000256" key="1">
    <source>
        <dbReference type="ARBA" id="ARBA00004196"/>
    </source>
</evidence>
<dbReference type="RefSeq" id="WP_197407875.1">
    <property type="nucleotide sequence ID" value="NZ_KQ957085.1"/>
</dbReference>
<proteinExistence type="predicted"/>
<keyword evidence="2" id="KW-0732">Signal</keyword>
<feature type="signal peptide" evidence="2">
    <location>
        <begin position="1"/>
        <end position="33"/>
    </location>
</feature>
<dbReference type="GO" id="GO:0030313">
    <property type="term" value="C:cell envelope"/>
    <property type="evidence" value="ECO:0007669"/>
    <property type="project" value="UniProtKB-SubCell"/>
</dbReference>
<gene>
    <name evidence="4" type="ORF">HMPREF3229_00119</name>
</gene>
<sequence length="1182" mass="130587">MDNKKKKFNTNRVAAYALSGVMLASVIPYNVFANMTGTEKATIEAANELGVSSPKINEAVRQGAGQQTNEEFIEEKAKENWDKIPQDKSRWAVGKNQRLVRVGFGDPTKMSDIDYDGTFVDAEGNTVIRLVYKERSGASTVVWYRALFNFGELDQYIDYDKSYVAGNTSPKFKDGLYPLTPFNDRKERMFDLGLASYGKTDSRNNIPINLVLKNKMTVADLGNKNYAVQMRLTDAKGERIYAYAPGKTSMDYSTYTKTTSVAIEDNINNTFLKGGRQEDAQNATTQETFFSEFIANPKEYKDESQLGIIRTQYYGNRSSTNDSPTTGGQPIGFTQVFDANLVNYLKADEAGNVAYVNLLTTGREVSGFAHRYGFKKKDINYTKDRKKAYIVIAPNAYQRPADPDFKKVEVKQHDQYTMLGGYYISAIDYVVDKTALAKTFDEGKTRKLDYTMMSGWTNPNNEGWTVYEKKFDHGFVAQKGESFLVNTTTMPEGGQIMIKIGDSDQAIIRRQQGYYYGHYARNDLGIEKIEQISKDGVFMFTLREGAKIKAGDSLKVYLPYTPDHKAPVNFMEINNATTELNEGAATLKQQKDGYINMHIYTDLPKGASFKIKYTLKNGTDSSLIINKGGLVGGAWTYNDKDKVLTGASNTTTGPTGGNFYINPGKLKPGVDIVVEAYDEKGNLIEGKTSEVNYSNIVKVDQYKDLTWTDASDKLSILSINKSLYKPYQVVFTNDYAEGTDDFYKDPNVMPTDNANFMTKTSKIQGYTKYDGGLVRMRTELINNEALLGKTQALSDEYDDKGNLTKDNSVKISLTNNGTTEEYRAYMYDIDINALGKIGSTGIAPRENPEEANNNKLELLKDKKLYFNVSDGSSLPTELVETRVRTRVLFDTTEGKFADSSKKSVKIVPDNVKYCDDQGYVPSGFAGANVQTGTGDAFPEAPTAEGKIFLGWVTEEGKTELKATTVKSDAFNKLAADKKFTSETPVTTHQVVYAIYTDEKLVTFDANGGKFADDSTTKTDDIKDGVQAPANPTQDGKEFVGWATKADATEADVTDLNSLTEGTTVYAVWKDAKTEKTADKVQPAYTEADAQVGQPTTITRPNFTDNDGKDVPVPAETKFALGKDAPAGATIDEKTGAITFTPAADDADKPVEIPVVVTYKDGSTDNVTAKVNVAPAGELTIKE</sequence>
<evidence type="ECO:0000313" key="5">
    <source>
        <dbReference type="Proteomes" id="UP000070174"/>
    </source>
</evidence>
<dbReference type="InterPro" id="IPR013783">
    <property type="entry name" value="Ig-like_fold"/>
</dbReference>
<feature type="non-terminal residue" evidence="4">
    <location>
        <position position="1182"/>
    </location>
</feature>
<feature type="domain" description="Long Rib" evidence="3">
    <location>
        <begin position="1077"/>
        <end position="1172"/>
    </location>
</feature>
<feature type="chain" id="PRO_5007458496" evidence="2">
    <location>
        <begin position="34"/>
        <end position="1182"/>
    </location>
</feature>
<dbReference type="InterPro" id="IPR013378">
    <property type="entry name" value="InlB-like_B-rpt"/>
</dbReference>
<organism evidence="4">
    <name type="scientific">Peptoniphilus harei</name>
    <dbReference type="NCBI Taxonomy" id="54005"/>
    <lineage>
        <taxon>Bacteria</taxon>
        <taxon>Bacillati</taxon>
        <taxon>Bacillota</taxon>
        <taxon>Tissierellia</taxon>
        <taxon>Tissierellales</taxon>
        <taxon>Peptoniphilaceae</taxon>
        <taxon>Peptoniphilus</taxon>
    </lineage>
</organism>
<dbReference type="Gene3D" id="2.60.40.10">
    <property type="entry name" value="Immunoglobulins"/>
    <property type="match status" value="1"/>
</dbReference>
<dbReference type="Pfam" id="PF18957">
    <property type="entry name" value="RibLong"/>
    <property type="match status" value="1"/>
</dbReference>
<dbReference type="NCBIfam" id="NF038186">
    <property type="entry name" value="YPDG_rpt"/>
    <property type="match status" value="1"/>
</dbReference>
<evidence type="ECO:0000259" key="3">
    <source>
        <dbReference type="Pfam" id="PF18957"/>
    </source>
</evidence>
<protein>
    <submittedName>
        <fullName evidence="4">Repeat protein</fullName>
    </submittedName>
</protein>
<evidence type="ECO:0000256" key="2">
    <source>
        <dbReference type="SAM" id="SignalP"/>
    </source>
</evidence>
<dbReference type="GO" id="GO:0005509">
    <property type="term" value="F:calcium ion binding"/>
    <property type="evidence" value="ECO:0007669"/>
    <property type="project" value="InterPro"/>
</dbReference>
<dbReference type="Gene3D" id="2.60.40.4270">
    <property type="entry name" value="Listeria-Bacteroides repeat domain"/>
    <property type="match status" value="1"/>
</dbReference>
<evidence type="ECO:0000313" key="4">
    <source>
        <dbReference type="EMBL" id="KXA31869.1"/>
    </source>
</evidence>